<name>A0ACC3B5K9_9EURO</name>
<organism evidence="1 2">
    <name type="scientific">Aspergillus melleus</name>
    <dbReference type="NCBI Taxonomy" id="138277"/>
    <lineage>
        <taxon>Eukaryota</taxon>
        <taxon>Fungi</taxon>
        <taxon>Dikarya</taxon>
        <taxon>Ascomycota</taxon>
        <taxon>Pezizomycotina</taxon>
        <taxon>Eurotiomycetes</taxon>
        <taxon>Eurotiomycetidae</taxon>
        <taxon>Eurotiales</taxon>
        <taxon>Aspergillaceae</taxon>
        <taxon>Aspergillus</taxon>
        <taxon>Aspergillus subgen. Circumdati</taxon>
    </lineage>
</organism>
<sequence>MVAETKLYDSLSIKPEASQDEIKKAYRKAALKYHPDKNKDNPSASEKFKEVSQAYEVLSDPEKRKVYDQFGLEYLLRGGPPPSHGGGAGGAGGSPFDGGMPGGFSFGGMPGGGGGGGARTFHFSTGPGGGGRSGFSFSSADDIFKNFAKAGGGGMGGMDDDDIFSMLGGGLGGGGGRSFRSSRGPSGFGQSSRRAPPPEPTVMEKELPLTLEELMRGTTKKVTVKSKAFDASGKRTVQDVTLEANIKPGLRTGSKIKYRGVGDQEEGGRQDVHLIVTEKSNHNFKRHGDNLITTVDLTLKEALTGWERIVRTIDGKSIRVAKPGPTQPGHEERYPGWGMTISKKPNERGDLIVRVNVKFPTSLTSEQKDVLKDVLPN</sequence>
<evidence type="ECO:0000313" key="2">
    <source>
        <dbReference type="Proteomes" id="UP001177260"/>
    </source>
</evidence>
<reference evidence="1 2" key="1">
    <citation type="journal article" date="2023" name="ACS Omega">
        <title>Identification of the Neoaspergillic Acid Biosynthesis Gene Cluster by Establishing an In Vitro CRISPR-Ribonucleoprotein Genetic System in Aspergillus melleus.</title>
        <authorList>
            <person name="Yuan B."/>
            <person name="Grau M.F."/>
            <person name="Murata R.M."/>
            <person name="Torok T."/>
            <person name="Venkateswaran K."/>
            <person name="Stajich J.E."/>
            <person name="Wang C.C.C."/>
        </authorList>
    </citation>
    <scope>NUCLEOTIDE SEQUENCE [LARGE SCALE GENOMIC DNA]</scope>
    <source>
        <strain evidence="1 2">IMV 1140</strain>
    </source>
</reference>
<dbReference type="EMBL" id="JAOPJF010000022">
    <property type="protein sequence ID" value="KAK1145768.1"/>
    <property type="molecule type" value="Genomic_DNA"/>
</dbReference>
<gene>
    <name evidence="1" type="primary">SIS1</name>
    <name evidence="1" type="ORF">N8T08_004009</name>
</gene>
<dbReference type="Proteomes" id="UP001177260">
    <property type="component" value="Unassembled WGS sequence"/>
</dbReference>
<evidence type="ECO:0000313" key="1">
    <source>
        <dbReference type="EMBL" id="KAK1145768.1"/>
    </source>
</evidence>
<comment type="caution">
    <text evidence="1">The sequence shown here is derived from an EMBL/GenBank/DDBJ whole genome shotgun (WGS) entry which is preliminary data.</text>
</comment>
<accession>A0ACC3B5K9</accession>
<proteinExistence type="predicted"/>
<keyword evidence="2" id="KW-1185">Reference proteome</keyword>
<protein>
    <submittedName>
        <fullName evidence="1">Molecular chaperone (DnaJ super)</fullName>
    </submittedName>
</protein>